<comment type="caution">
    <text evidence="6">The sequence shown here is derived from an EMBL/GenBank/DDBJ whole genome shotgun (WGS) entry which is preliminary data.</text>
</comment>
<dbReference type="Proteomes" id="UP000052012">
    <property type="component" value="Unassembled WGS sequence"/>
</dbReference>
<dbReference type="PANTHER" id="PTHR42734:SF17">
    <property type="entry name" value="METAL TRANSPORT SYSTEM ATP-BINDING PROTEIN TM_0124-RELATED"/>
    <property type="match status" value="1"/>
</dbReference>
<evidence type="ECO:0000259" key="5">
    <source>
        <dbReference type="PROSITE" id="PS50893"/>
    </source>
</evidence>
<reference evidence="6 7" key="1">
    <citation type="journal article" date="2015" name="Genome Announc.">
        <title>Expanding the biotechnology potential of lactobacilli through comparative genomics of 213 strains and associated genera.</title>
        <authorList>
            <person name="Sun Z."/>
            <person name="Harris H.M."/>
            <person name="McCann A."/>
            <person name="Guo C."/>
            <person name="Argimon S."/>
            <person name="Zhang W."/>
            <person name="Yang X."/>
            <person name="Jeffery I.B."/>
            <person name="Cooney J.C."/>
            <person name="Kagawa T.F."/>
            <person name="Liu W."/>
            <person name="Song Y."/>
            <person name="Salvetti E."/>
            <person name="Wrobel A."/>
            <person name="Rasinkangas P."/>
            <person name="Parkhill J."/>
            <person name="Rea M.C."/>
            <person name="O'Sullivan O."/>
            <person name="Ritari J."/>
            <person name="Douillard F.P."/>
            <person name="Paul Ross R."/>
            <person name="Yang R."/>
            <person name="Briner A.E."/>
            <person name="Felis G.E."/>
            <person name="de Vos W.M."/>
            <person name="Barrangou R."/>
            <person name="Klaenhammer T.R."/>
            <person name="Caufield P.W."/>
            <person name="Cui Y."/>
            <person name="Zhang H."/>
            <person name="O'Toole P.W."/>
        </authorList>
    </citation>
    <scope>NUCLEOTIDE SEQUENCE [LARGE SCALE GENOMIC DNA]</scope>
    <source>
        <strain evidence="6 7">DSM 23829</strain>
    </source>
</reference>
<organism evidence="6 7">
    <name type="scientific">Apilactobacillus ozensis DSM 23829 = JCM 17196</name>
    <dbReference type="NCBI Taxonomy" id="1423781"/>
    <lineage>
        <taxon>Bacteria</taxon>
        <taxon>Bacillati</taxon>
        <taxon>Bacillota</taxon>
        <taxon>Bacilli</taxon>
        <taxon>Lactobacillales</taxon>
        <taxon>Lactobacillaceae</taxon>
        <taxon>Apilactobacillus</taxon>
    </lineage>
</organism>
<feature type="domain" description="ABC transporter" evidence="5">
    <location>
        <begin position="5"/>
        <end position="216"/>
    </location>
</feature>
<dbReference type="InterPro" id="IPR003439">
    <property type="entry name" value="ABC_transporter-like_ATP-bd"/>
</dbReference>
<dbReference type="SUPFAM" id="SSF52540">
    <property type="entry name" value="P-loop containing nucleoside triphosphate hydrolases"/>
    <property type="match status" value="1"/>
</dbReference>
<dbReference type="PROSITE" id="PS50893">
    <property type="entry name" value="ABC_TRANSPORTER_2"/>
    <property type="match status" value="1"/>
</dbReference>
<dbReference type="InterPro" id="IPR003593">
    <property type="entry name" value="AAA+_ATPase"/>
</dbReference>
<dbReference type="PANTHER" id="PTHR42734">
    <property type="entry name" value="METAL TRANSPORT SYSTEM ATP-BINDING PROTEIN TM_0124-RELATED"/>
    <property type="match status" value="1"/>
</dbReference>
<dbReference type="GO" id="GO:0005524">
    <property type="term" value="F:ATP binding"/>
    <property type="evidence" value="ECO:0007669"/>
    <property type="project" value="UniProtKB-KW"/>
</dbReference>
<evidence type="ECO:0000313" key="6">
    <source>
        <dbReference type="EMBL" id="KRM69593.1"/>
    </source>
</evidence>
<accession>A0A0R2B0M9</accession>
<comment type="similarity">
    <text evidence="1">Belongs to the ABC transporter superfamily.</text>
</comment>
<proteinExistence type="inferred from homology"/>
<gene>
    <name evidence="6" type="ORF">FD06_GL001081</name>
</gene>
<dbReference type="Gene3D" id="3.40.50.300">
    <property type="entry name" value="P-loop containing nucleotide triphosphate hydrolases"/>
    <property type="match status" value="1"/>
</dbReference>
<evidence type="ECO:0000256" key="3">
    <source>
        <dbReference type="ARBA" id="ARBA00022741"/>
    </source>
</evidence>
<dbReference type="RefSeq" id="WP_056965666.1">
    <property type="nucleotide sequence ID" value="NZ_AYYQ01000003.1"/>
</dbReference>
<protein>
    <submittedName>
        <fullName evidence="6">ABC transporter ATP-binding protein</fullName>
    </submittedName>
</protein>
<evidence type="ECO:0000256" key="2">
    <source>
        <dbReference type="ARBA" id="ARBA00022448"/>
    </source>
</evidence>
<dbReference type="Pfam" id="PF00005">
    <property type="entry name" value="ABC_tran"/>
    <property type="match status" value="1"/>
</dbReference>
<dbReference type="EMBL" id="AYYQ01000003">
    <property type="protein sequence ID" value="KRM69593.1"/>
    <property type="molecule type" value="Genomic_DNA"/>
</dbReference>
<dbReference type="GO" id="GO:0016887">
    <property type="term" value="F:ATP hydrolysis activity"/>
    <property type="evidence" value="ECO:0007669"/>
    <property type="project" value="InterPro"/>
</dbReference>
<keyword evidence="7" id="KW-1185">Reference proteome</keyword>
<dbReference type="SMART" id="SM00382">
    <property type="entry name" value="AAA"/>
    <property type="match status" value="1"/>
</dbReference>
<name>A0A0R2B0M9_9LACO</name>
<keyword evidence="2" id="KW-0813">Transport</keyword>
<keyword evidence="3" id="KW-0547">Nucleotide-binding</keyword>
<evidence type="ECO:0000256" key="1">
    <source>
        <dbReference type="ARBA" id="ARBA00005417"/>
    </source>
</evidence>
<dbReference type="PATRIC" id="fig|1423781.4.peg.1121"/>
<dbReference type="AlphaFoldDB" id="A0A0R2B0M9"/>
<keyword evidence="4 6" id="KW-0067">ATP-binding</keyword>
<sequence length="218" mass="24593">MKKILKVSNLDVKLKERTLIERLSFDINSGTLTCITGENGVGKTTMIKTILKNFKKDNHVKFYIKRNQVQYVPQLRNIDDDYPLMVKDFIGLGLQKSLLPWISKKEKNAINNVMKETNLLHLAKTPLGKASGGEQQRVFLAQALVSNPKLLILDESTASMDKDAKVELLRLVKNITVKTDTAVIFITHDPLLVQKFGDYDLEIKNKQGTLKSVKGVNN</sequence>
<dbReference type="OrthoDB" id="9806726at2"/>
<evidence type="ECO:0000256" key="4">
    <source>
        <dbReference type="ARBA" id="ARBA00022840"/>
    </source>
</evidence>
<dbReference type="InterPro" id="IPR027417">
    <property type="entry name" value="P-loop_NTPase"/>
</dbReference>
<dbReference type="STRING" id="1423781.FD06_GL001081"/>
<dbReference type="InterPro" id="IPR050153">
    <property type="entry name" value="Metal_Ion_Import_ABC"/>
</dbReference>
<evidence type="ECO:0000313" key="7">
    <source>
        <dbReference type="Proteomes" id="UP000052012"/>
    </source>
</evidence>